<keyword evidence="2" id="KW-0677">Repeat</keyword>
<dbReference type="SUPFAM" id="SSF57196">
    <property type="entry name" value="EGF/Laminin"/>
    <property type="match status" value="3"/>
</dbReference>
<dbReference type="SMART" id="SM00032">
    <property type="entry name" value="CCP"/>
    <property type="match status" value="2"/>
</dbReference>
<reference evidence="7 8" key="1">
    <citation type="submission" date="2024-08" db="EMBL/GenBank/DDBJ databases">
        <authorList>
            <person name="Cucini C."/>
            <person name="Frati F."/>
        </authorList>
    </citation>
    <scope>NUCLEOTIDE SEQUENCE [LARGE SCALE GENOMIC DNA]</scope>
</reference>
<dbReference type="InterPro" id="IPR003410">
    <property type="entry name" value="HYR_dom"/>
</dbReference>
<dbReference type="CDD" id="cd00033">
    <property type="entry name" value="CCP"/>
    <property type="match status" value="1"/>
</dbReference>
<dbReference type="SUPFAM" id="SSF57535">
    <property type="entry name" value="Complement control module/SCR domain"/>
    <property type="match status" value="2"/>
</dbReference>
<evidence type="ECO:0000256" key="2">
    <source>
        <dbReference type="ARBA" id="ARBA00022737"/>
    </source>
</evidence>
<keyword evidence="5" id="KW-0732">Signal</keyword>
<feature type="signal peptide" evidence="5">
    <location>
        <begin position="1"/>
        <end position="30"/>
    </location>
</feature>
<dbReference type="Pfam" id="PF00084">
    <property type="entry name" value="Sushi"/>
    <property type="match status" value="1"/>
</dbReference>
<dbReference type="SMART" id="SM00179">
    <property type="entry name" value="EGF_CA"/>
    <property type="match status" value="5"/>
</dbReference>
<dbReference type="InterPro" id="IPR009030">
    <property type="entry name" value="Growth_fac_rcpt_cys_sf"/>
</dbReference>
<dbReference type="Proteomes" id="UP001642540">
    <property type="component" value="Unassembled WGS sequence"/>
</dbReference>
<dbReference type="Pfam" id="PF02494">
    <property type="entry name" value="HYR"/>
    <property type="match status" value="1"/>
</dbReference>
<evidence type="ECO:0000256" key="3">
    <source>
        <dbReference type="ARBA" id="ARBA00023157"/>
    </source>
</evidence>
<feature type="chain" id="PRO_5046021006" description="HYR domain-containing protein" evidence="5">
    <location>
        <begin position="31"/>
        <end position="945"/>
    </location>
</feature>
<dbReference type="Gene3D" id="2.10.25.10">
    <property type="entry name" value="Laminin"/>
    <property type="match status" value="6"/>
</dbReference>
<evidence type="ECO:0000256" key="4">
    <source>
        <dbReference type="SAM" id="MobiDB-lite"/>
    </source>
</evidence>
<dbReference type="InterPro" id="IPR018097">
    <property type="entry name" value="EGF_Ca-bd_CS"/>
</dbReference>
<evidence type="ECO:0000313" key="8">
    <source>
        <dbReference type="Proteomes" id="UP001642540"/>
    </source>
</evidence>
<keyword evidence="1" id="KW-0245">EGF-like domain</keyword>
<dbReference type="InterPro" id="IPR001881">
    <property type="entry name" value="EGF-like_Ca-bd_dom"/>
</dbReference>
<gene>
    <name evidence="7" type="ORF">ODALV1_LOCUS16717</name>
</gene>
<accession>A0ABP1R1C0</accession>
<dbReference type="PROSITE" id="PS01187">
    <property type="entry name" value="EGF_CA"/>
    <property type="match status" value="2"/>
</dbReference>
<comment type="caution">
    <text evidence="7">The sequence shown here is derived from an EMBL/GenBank/DDBJ whole genome shotgun (WGS) entry which is preliminary data.</text>
</comment>
<dbReference type="EMBL" id="CAXLJM020000051">
    <property type="protein sequence ID" value="CAL8115075.1"/>
    <property type="molecule type" value="Genomic_DNA"/>
</dbReference>
<evidence type="ECO:0000256" key="5">
    <source>
        <dbReference type="SAM" id="SignalP"/>
    </source>
</evidence>
<feature type="compositionally biased region" description="Low complexity" evidence="4">
    <location>
        <begin position="403"/>
        <end position="416"/>
    </location>
</feature>
<dbReference type="PANTHER" id="PTHR24034">
    <property type="entry name" value="EGF-LIKE DOMAIN-CONTAINING PROTEIN"/>
    <property type="match status" value="1"/>
</dbReference>
<dbReference type="InterPro" id="IPR050751">
    <property type="entry name" value="ECM_structural_protein"/>
</dbReference>
<sequence length="945" mass="104473">MAAPVTLLNFMLTLFITTFIALTFITSAQSYEDGIDSTTQFFNSVGGDDSGTTENEIPVFPSTAVTTARPTGHLHRGNLYLGGIIPSHVSHGGRHGSSSLTNDNINNIGISGGGSSYGFETHNEPRDHKKKRLLKFLRHFRLDFTKFDTTCLKREGRGLPAPPVSHARIMKYTRRRNRARPRNHYAMALYECVDGFEFPQESSDRMFCSRNKWVGPTPVCLPKGSLDESECGKCEQICTADTHGSPHVTCSCYAGYEMLLNGTCADVDECLTENGGCSGICFNKPGSFQCFCPSGFQVGPDGKTCIDRNECLLRNGHGPCQDTCENTPGSYICSCDTIPGTRLSGDKHSCEDINECEEEDKFGCSHMCLNTFGNAFCACPTGLTISPDDYKTCLGELPDEPPSTTTTTTTTTSTTTTPAPIEIEYFPPPENLELPNFILDCPPGSAPASDNSRICVEHEDCTLDNGGCEHICVPSGSFRFCSCRAGYELLNETACIDQNECDMENGGCDQECVNLPGSYYCACKDGYKLVDDHKTCQVTFCEPPPIRENTVGWECEYPSLVAFVNGDKPIVGTKCKLRCLPGFSLSSSHDRHHRYLNSIYGSPDDNSIMSFSQQTITCAEDGEWKGYDSASRATCISTSCARLPAPEHGTLFPDTCLSDNVPLNSQCLVLCSAGFYPKNGRIRTCSKGFQWFPEDNPLCIKLPPTPRPYIHCPSDVEVDLKPGQSSAYVKIPQPQANMDWYRYVEAVPPWAKNLEWDAPPGITQVSFIARSPISNDTATCHFKIHVVDREAPRVQGCPTSFEIRLTPGEGSKEVWWSEPKFSDNVKLQYVQQSHSPGHALSRGNHHVSYIAGDAEGNKARCSFTVTVHGTEDYEMADYAYQSPTSSNWHMVICPNLKTGRWTLHYAYYLPPGCRYSTSHGVYSKIYKQKPYSNIIPRLRRRTKPH</sequence>
<dbReference type="PROSITE" id="PS50825">
    <property type="entry name" value="HYR"/>
    <property type="match status" value="1"/>
</dbReference>
<name>A0ABP1R1C0_9HEXA</name>
<dbReference type="Gene3D" id="2.10.70.10">
    <property type="entry name" value="Complement Module, domain 1"/>
    <property type="match status" value="1"/>
</dbReference>
<dbReference type="PROSITE" id="PS01186">
    <property type="entry name" value="EGF_2"/>
    <property type="match status" value="2"/>
</dbReference>
<dbReference type="SUPFAM" id="SSF57184">
    <property type="entry name" value="Growth factor receptor domain"/>
    <property type="match status" value="1"/>
</dbReference>
<evidence type="ECO:0000259" key="6">
    <source>
        <dbReference type="PROSITE" id="PS50825"/>
    </source>
</evidence>
<keyword evidence="8" id="KW-1185">Reference proteome</keyword>
<protein>
    <recommendedName>
        <fullName evidence="6">HYR domain-containing protein</fullName>
    </recommendedName>
</protein>
<dbReference type="InterPro" id="IPR000152">
    <property type="entry name" value="EGF-type_Asp/Asn_hydroxyl_site"/>
</dbReference>
<dbReference type="CDD" id="cd00054">
    <property type="entry name" value="EGF_CA"/>
    <property type="match status" value="2"/>
</dbReference>
<evidence type="ECO:0000313" key="7">
    <source>
        <dbReference type="EMBL" id="CAL8115075.1"/>
    </source>
</evidence>
<dbReference type="SMART" id="SM00181">
    <property type="entry name" value="EGF"/>
    <property type="match status" value="6"/>
</dbReference>
<dbReference type="InterPro" id="IPR000436">
    <property type="entry name" value="Sushi_SCR_CCP_dom"/>
</dbReference>
<dbReference type="PANTHER" id="PTHR24034:SF89">
    <property type="entry name" value="COMPLEMENT COMPONENT C1Q RECEPTOR"/>
    <property type="match status" value="1"/>
</dbReference>
<dbReference type="Pfam" id="PF14670">
    <property type="entry name" value="FXa_inhibition"/>
    <property type="match status" value="3"/>
</dbReference>
<organism evidence="7 8">
    <name type="scientific">Orchesella dallaii</name>
    <dbReference type="NCBI Taxonomy" id="48710"/>
    <lineage>
        <taxon>Eukaryota</taxon>
        <taxon>Metazoa</taxon>
        <taxon>Ecdysozoa</taxon>
        <taxon>Arthropoda</taxon>
        <taxon>Hexapoda</taxon>
        <taxon>Collembola</taxon>
        <taxon>Entomobryomorpha</taxon>
        <taxon>Entomobryoidea</taxon>
        <taxon>Orchesellidae</taxon>
        <taxon>Orchesellinae</taxon>
        <taxon>Orchesella</taxon>
    </lineage>
</organism>
<feature type="region of interest" description="Disordered" evidence="4">
    <location>
        <begin position="396"/>
        <end position="416"/>
    </location>
</feature>
<feature type="domain" description="HYR" evidence="6">
    <location>
        <begin position="787"/>
        <end position="869"/>
    </location>
</feature>
<evidence type="ECO:0000256" key="1">
    <source>
        <dbReference type="ARBA" id="ARBA00022536"/>
    </source>
</evidence>
<keyword evidence="3" id="KW-1015">Disulfide bond</keyword>
<dbReference type="InterPro" id="IPR035976">
    <property type="entry name" value="Sushi/SCR/CCP_sf"/>
</dbReference>
<dbReference type="InterPro" id="IPR000742">
    <property type="entry name" value="EGF"/>
</dbReference>
<proteinExistence type="predicted"/>
<dbReference type="PROSITE" id="PS00010">
    <property type="entry name" value="ASX_HYDROXYL"/>
    <property type="match status" value="2"/>
</dbReference>